<dbReference type="PROSITE" id="PS01117">
    <property type="entry name" value="HTH_MARR_1"/>
    <property type="match status" value="1"/>
</dbReference>
<dbReference type="InterPro" id="IPR000835">
    <property type="entry name" value="HTH_MarR-typ"/>
</dbReference>
<dbReference type="Pfam" id="PF12802">
    <property type="entry name" value="MarR_2"/>
    <property type="match status" value="1"/>
</dbReference>
<accession>A0A7G9QVC3</accession>
<keyword evidence="6" id="KW-1185">Reference proteome</keyword>
<dbReference type="GO" id="GO:0003677">
    <property type="term" value="F:DNA binding"/>
    <property type="evidence" value="ECO:0007669"/>
    <property type="project" value="UniProtKB-KW"/>
</dbReference>
<dbReference type="EMBL" id="CP060711">
    <property type="protein sequence ID" value="QNN47298.1"/>
    <property type="molecule type" value="Genomic_DNA"/>
</dbReference>
<protein>
    <submittedName>
        <fullName evidence="5">MarR family transcriptional regulator</fullName>
    </submittedName>
</protein>
<proteinExistence type="predicted"/>
<keyword evidence="3" id="KW-0804">Transcription</keyword>
<dbReference type="InterPro" id="IPR036388">
    <property type="entry name" value="WH-like_DNA-bd_sf"/>
</dbReference>
<dbReference type="GO" id="GO:0003700">
    <property type="term" value="F:DNA-binding transcription factor activity"/>
    <property type="evidence" value="ECO:0007669"/>
    <property type="project" value="InterPro"/>
</dbReference>
<dbReference type="PROSITE" id="PS50995">
    <property type="entry name" value="HTH_MARR_2"/>
    <property type="match status" value="1"/>
</dbReference>
<dbReference type="InterPro" id="IPR023187">
    <property type="entry name" value="Tscrpt_reg_MarR-type_CS"/>
</dbReference>
<reference evidence="5 6" key="1">
    <citation type="submission" date="2020-08" db="EMBL/GenBank/DDBJ databases">
        <title>Genome sequence of Thermomonas brevis KACC 16975T.</title>
        <authorList>
            <person name="Hyun D.-W."/>
            <person name="Bae J.-W."/>
        </authorList>
    </citation>
    <scope>NUCLEOTIDE SEQUENCE [LARGE SCALE GENOMIC DNA]</scope>
    <source>
        <strain evidence="5 6">KACC 16975</strain>
    </source>
</reference>
<sequence>MDKRERDEISFPALLRAARATYGRAIRAALAEAGFDDIPGNGLFVIGAVARERLPMATLVRALGATKQAAGQLVDTLALRGYVERVADPDDRRRLLVAPSARGAAAADAIRAATAGIDARLAARVPAAKIAHARSVLLALAAIQDDAAEGGA</sequence>
<dbReference type="SMART" id="SM00347">
    <property type="entry name" value="HTH_MARR"/>
    <property type="match status" value="1"/>
</dbReference>
<dbReference type="SUPFAM" id="SSF46785">
    <property type="entry name" value="Winged helix' DNA-binding domain"/>
    <property type="match status" value="1"/>
</dbReference>
<evidence type="ECO:0000256" key="1">
    <source>
        <dbReference type="ARBA" id="ARBA00023015"/>
    </source>
</evidence>
<dbReference type="AlphaFoldDB" id="A0A7G9QVC3"/>
<dbReference type="Proteomes" id="UP000515977">
    <property type="component" value="Chromosome"/>
</dbReference>
<evidence type="ECO:0000256" key="2">
    <source>
        <dbReference type="ARBA" id="ARBA00023125"/>
    </source>
</evidence>
<gene>
    <name evidence="5" type="ORF">H9L17_03865</name>
</gene>
<evidence type="ECO:0000256" key="3">
    <source>
        <dbReference type="ARBA" id="ARBA00023163"/>
    </source>
</evidence>
<evidence type="ECO:0000313" key="6">
    <source>
        <dbReference type="Proteomes" id="UP000515977"/>
    </source>
</evidence>
<dbReference type="RefSeq" id="WP_187571045.1">
    <property type="nucleotide sequence ID" value="NZ_CP060711.1"/>
</dbReference>
<evidence type="ECO:0000259" key="4">
    <source>
        <dbReference type="PROSITE" id="PS50995"/>
    </source>
</evidence>
<evidence type="ECO:0000313" key="5">
    <source>
        <dbReference type="EMBL" id="QNN47298.1"/>
    </source>
</evidence>
<dbReference type="InterPro" id="IPR036390">
    <property type="entry name" value="WH_DNA-bd_sf"/>
</dbReference>
<dbReference type="Gene3D" id="1.10.10.10">
    <property type="entry name" value="Winged helix-like DNA-binding domain superfamily/Winged helix DNA-binding domain"/>
    <property type="match status" value="1"/>
</dbReference>
<name>A0A7G9QVC3_9GAMM</name>
<organism evidence="5 6">
    <name type="scientific">Thermomonas brevis</name>
    <dbReference type="NCBI Taxonomy" id="215691"/>
    <lineage>
        <taxon>Bacteria</taxon>
        <taxon>Pseudomonadati</taxon>
        <taxon>Pseudomonadota</taxon>
        <taxon>Gammaproteobacteria</taxon>
        <taxon>Lysobacterales</taxon>
        <taxon>Lysobacteraceae</taxon>
        <taxon>Thermomonas</taxon>
    </lineage>
</organism>
<dbReference type="KEGG" id="tbv:H9L17_03865"/>
<keyword evidence="1" id="KW-0805">Transcription regulation</keyword>
<feature type="domain" description="HTH marR-type" evidence="4">
    <location>
        <begin position="7"/>
        <end position="142"/>
    </location>
</feature>
<keyword evidence="2" id="KW-0238">DNA-binding</keyword>